<evidence type="ECO:0000256" key="2">
    <source>
        <dbReference type="ARBA" id="ARBA00022448"/>
    </source>
</evidence>
<evidence type="ECO:0000256" key="9">
    <source>
        <dbReference type="ARBA" id="ARBA00023065"/>
    </source>
</evidence>
<dbReference type="HAMAP" id="MF_00454">
    <property type="entry name" value="FluC"/>
    <property type="match status" value="1"/>
</dbReference>
<evidence type="ECO:0000256" key="7">
    <source>
        <dbReference type="ARBA" id="ARBA00022989"/>
    </source>
</evidence>
<keyword evidence="7 14" id="KW-1133">Transmembrane helix</keyword>
<feature type="binding site" evidence="14">
    <location>
        <position position="94"/>
    </location>
    <ligand>
        <name>Na(+)</name>
        <dbReference type="ChEBI" id="CHEBI:29101"/>
        <note>structural</note>
    </ligand>
</feature>
<accession>A0A3A5KP48</accession>
<evidence type="ECO:0000256" key="12">
    <source>
        <dbReference type="ARBA" id="ARBA00035120"/>
    </source>
</evidence>
<keyword evidence="2 14" id="KW-0813">Transport</keyword>
<evidence type="ECO:0000256" key="6">
    <source>
        <dbReference type="ARBA" id="ARBA00022723"/>
    </source>
</evidence>
<dbReference type="GO" id="GO:0140114">
    <property type="term" value="P:cellular detoxification of fluoride"/>
    <property type="evidence" value="ECO:0007669"/>
    <property type="project" value="UniProtKB-UniRule"/>
</dbReference>
<feature type="transmembrane region" description="Helical" evidence="14">
    <location>
        <begin position="16"/>
        <end position="37"/>
    </location>
</feature>
<evidence type="ECO:0000256" key="1">
    <source>
        <dbReference type="ARBA" id="ARBA00004651"/>
    </source>
</evidence>
<dbReference type="PANTHER" id="PTHR28259">
    <property type="entry name" value="FLUORIDE EXPORT PROTEIN 1-RELATED"/>
    <property type="match status" value="1"/>
</dbReference>
<comment type="similarity">
    <text evidence="12 14">Belongs to the fluoride channel Fluc/FEX (TC 1.A.43) family.</text>
</comment>
<dbReference type="OrthoDB" id="9806299at2"/>
<evidence type="ECO:0000256" key="8">
    <source>
        <dbReference type="ARBA" id="ARBA00023053"/>
    </source>
</evidence>
<keyword evidence="5 14" id="KW-0812">Transmembrane</keyword>
<sequence>MLMTPTDERPSGAQEAVMGFFVVFIGSGIGGALRYGVGLLSLRLLGANFPFGTLSINIVGSALMGLVVSLFALFEIGGDDVRLFLTTGIIGGFTTFSTFSLDAVTLWERGQHLAAIGYIVASVTLSLTALAAVLLLMRR</sequence>
<keyword evidence="3 14" id="KW-1003">Cell membrane</keyword>
<dbReference type="GO" id="GO:0046872">
    <property type="term" value="F:metal ion binding"/>
    <property type="evidence" value="ECO:0007669"/>
    <property type="project" value="UniProtKB-KW"/>
</dbReference>
<evidence type="ECO:0000256" key="4">
    <source>
        <dbReference type="ARBA" id="ARBA00022519"/>
    </source>
</evidence>
<comment type="activity regulation">
    <text evidence="14">Na(+) is not transported, but it plays an essential structural role and its presence is essential for fluoride channel function.</text>
</comment>
<feature type="transmembrane region" description="Helical" evidence="14">
    <location>
        <begin position="81"/>
        <end position="101"/>
    </location>
</feature>
<evidence type="ECO:0000256" key="3">
    <source>
        <dbReference type="ARBA" id="ARBA00022475"/>
    </source>
</evidence>
<evidence type="ECO:0000313" key="15">
    <source>
        <dbReference type="EMBL" id="RJT36291.1"/>
    </source>
</evidence>
<comment type="caution">
    <text evidence="15">The sequence shown here is derived from an EMBL/GenBank/DDBJ whole genome shotgun (WGS) entry which is preliminary data.</text>
</comment>
<evidence type="ECO:0000256" key="11">
    <source>
        <dbReference type="ARBA" id="ARBA00023303"/>
    </source>
</evidence>
<keyword evidence="10 14" id="KW-0472">Membrane</keyword>
<protein>
    <recommendedName>
        <fullName evidence="14">Fluoride-specific ion channel FluC</fullName>
    </recommendedName>
</protein>
<keyword evidence="11 14" id="KW-0407">Ion channel</keyword>
<evidence type="ECO:0000313" key="16">
    <source>
        <dbReference type="Proteomes" id="UP000272706"/>
    </source>
</evidence>
<evidence type="ECO:0000256" key="10">
    <source>
        <dbReference type="ARBA" id="ARBA00023136"/>
    </source>
</evidence>
<dbReference type="GO" id="GO:0005886">
    <property type="term" value="C:plasma membrane"/>
    <property type="evidence" value="ECO:0007669"/>
    <property type="project" value="UniProtKB-SubCell"/>
</dbReference>
<dbReference type="AlphaFoldDB" id="A0A3A5KP48"/>
<keyword evidence="4" id="KW-0997">Cell inner membrane</keyword>
<reference evidence="15 16" key="1">
    <citation type="submission" date="2018-09" db="EMBL/GenBank/DDBJ databases">
        <title>Mesorhizobium carmichaelinearum sp. nov. isolated from Carmichaelinea spp. root nodules in New Zealand.</title>
        <authorList>
            <person name="De Meyer S.E."/>
        </authorList>
    </citation>
    <scope>NUCLEOTIDE SEQUENCE [LARGE SCALE GENOMIC DNA]</scope>
    <source>
        <strain evidence="15 16">ICMP19557</strain>
    </source>
</reference>
<feature type="transmembrane region" description="Helical" evidence="14">
    <location>
        <begin position="49"/>
        <end position="74"/>
    </location>
</feature>
<keyword evidence="16" id="KW-1185">Reference proteome</keyword>
<dbReference type="Proteomes" id="UP000272706">
    <property type="component" value="Unassembled WGS sequence"/>
</dbReference>
<keyword evidence="6 14" id="KW-0479">Metal-binding</keyword>
<dbReference type="NCBIfam" id="TIGR00494">
    <property type="entry name" value="crcB"/>
    <property type="match status" value="1"/>
</dbReference>
<evidence type="ECO:0000256" key="14">
    <source>
        <dbReference type="HAMAP-Rule" id="MF_00454"/>
    </source>
</evidence>
<keyword evidence="9 14" id="KW-0406">Ion transport</keyword>
<dbReference type="PANTHER" id="PTHR28259:SF18">
    <property type="entry name" value="FLUORIDE-SPECIFIC ION CHANNEL FLUC"/>
    <property type="match status" value="1"/>
</dbReference>
<dbReference type="InterPro" id="IPR003691">
    <property type="entry name" value="FluC"/>
</dbReference>
<comment type="function">
    <text evidence="14">Fluoride-specific ion channel. Important for reducing fluoride concentration in the cell, thus reducing its toxicity.</text>
</comment>
<comment type="subcellular location">
    <subcellularLocation>
        <location evidence="1 14">Cell membrane</location>
        <topology evidence="1 14">Multi-pass membrane protein</topology>
    </subcellularLocation>
</comment>
<feature type="transmembrane region" description="Helical" evidence="14">
    <location>
        <begin position="113"/>
        <end position="137"/>
    </location>
</feature>
<evidence type="ECO:0000256" key="13">
    <source>
        <dbReference type="ARBA" id="ARBA00035585"/>
    </source>
</evidence>
<keyword evidence="8 14" id="KW-0915">Sodium</keyword>
<dbReference type="Pfam" id="PF02537">
    <property type="entry name" value="CRCB"/>
    <property type="match status" value="1"/>
</dbReference>
<proteinExistence type="inferred from homology"/>
<name>A0A3A5KP48_9HYPH</name>
<evidence type="ECO:0000256" key="5">
    <source>
        <dbReference type="ARBA" id="ARBA00022692"/>
    </source>
</evidence>
<feature type="binding site" evidence="14">
    <location>
        <position position="91"/>
    </location>
    <ligand>
        <name>Na(+)</name>
        <dbReference type="ChEBI" id="CHEBI:29101"/>
        <note>structural</note>
    </ligand>
</feature>
<dbReference type="EMBL" id="QZWZ01000015">
    <property type="protein sequence ID" value="RJT36291.1"/>
    <property type="molecule type" value="Genomic_DNA"/>
</dbReference>
<organism evidence="15 16">
    <name type="scientific">Mesorhizobium waimense</name>
    <dbReference type="NCBI Taxonomy" id="1300307"/>
    <lineage>
        <taxon>Bacteria</taxon>
        <taxon>Pseudomonadati</taxon>
        <taxon>Pseudomonadota</taxon>
        <taxon>Alphaproteobacteria</taxon>
        <taxon>Hyphomicrobiales</taxon>
        <taxon>Phyllobacteriaceae</taxon>
        <taxon>Mesorhizobium</taxon>
    </lineage>
</organism>
<gene>
    <name evidence="14 15" type="primary">crcB</name>
    <name evidence="14" type="synonym">fluC</name>
    <name evidence="15" type="ORF">D3227_19450</name>
</gene>
<dbReference type="GO" id="GO:0062054">
    <property type="term" value="F:fluoride channel activity"/>
    <property type="evidence" value="ECO:0007669"/>
    <property type="project" value="UniProtKB-UniRule"/>
</dbReference>
<comment type="catalytic activity">
    <reaction evidence="13">
        <text>fluoride(in) = fluoride(out)</text>
        <dbReference type="Rhea" id="RHEA:76159"/>
        <dbReference type="ChEBI" id="CHEBI:17051"/>
    </reaction>
    <physiologicalReaction direction="left-to-right" evidence="13">
        <dbReference type="Rhea" id="RHEA:76160"/>
    </physiologicalReaction>
</comment>